<evidence type="ECO:0000313" key="5">
    <source>
        <dbReference type="Proteomes" id="UP000263596"/>
    </source>
</evidence>
<feature type="domain" description="Surface-adhesin protein E-like" evidence="2">
    <location>
        <begin position="21"/>
        <end position="127"/>
    </location>
</feature>
<name>A0A3D2SSG7_9GAMM</name>
<dbReference type="EMBL" id="CP089048">
    <property type="protein sequence ID" value="UYF77502.1"/>
    <property type="molecule type" value="Genomic_DNA"/>
</dbReference>
<evidence type="ECO:0000259" key="2">
    <source>
        <dbReference type="Pfam" id="PF16747"/>
    </source>
</evidence>
<dbReference type="AlphaFoldDB" id="A0A3D2SSG7"/>
<proteinExistence type="predicted"/>
<dbReference type="Proteomes" id="UP001164081">
    <property type="component" value="Plasmid pRIVM_C010761_4"/>
</dbReference>
<evidence type="ECO:0000313" key="4">
    <source>
        <dbReference type="EMBL" id="UYF77502.1"/>
    </source>
</evidence>
<evidence type="ECO:0000256" key="1">
    <source>
        <dbReference type="SAM" id="SignalP"/>
    </source>
</evidence>
<reference evidence="3 5" key="1">
    <citation type="journal article" date="2018" name="Nat. Biotechnol.">
        <title>A standardized bacterial taxonomy based on genome phylogeny substantially revises the tree of life.</title>
        <authorList>
            <person name="Parks D.H."/>
            <person name="Chuvochina M."/>
            <person name="Waite D.W."/>
            <person name="Rinke C."/>
            <person name="Skarshewski A."/>
            <person name="Chaumeil P.A."/>
            <person name="Hugenholtz P."/>
        </authorList>
    </citation>
    <scope>NUCLEOTIDE SEQUENCE [LARGE SCALE GENOMIC DNA]</scope>
    <source>
        <strain evidence="3">UBA9669</strain>
    </source>
</reference>
<gene>
    <name evidence="3" type="ORF">DHW29_15525</name>
    <name evidence="4" type="ORF">LSO58_18910</name>
</gene>
<dbReference type="InterPro" id="IPR031939">
    <property type="entry name" value="Adhesin_E-like"/>
</dbReference>
<organism evidence="3 5">
    <name type="scientific">Acinetobacter ursingii</name>
    <dbReference type="NCBI Taxonomy" id="108980"/>
    <lineage>
        <taxon>Bacteria</taxon>
        <taxon>Pseudomonadati</taxon>
        <taxon>Pseudomonadota</taxon>
        <taxon>Gammaproteobacteria</taxon>
        <taxon>Moraxellales</taxon>
        <taxon>Moraxellaceae</taxon>
        <taxon>Acinetobacter</taxon>
    </lineage>
</organism>
<accession>A0A3D2SSG7</accession>
<keyword evidence="4" id="KW-0614">Plasmid</keyword>
<evidence type="ECO:0000313" key="6">
    <source>
        <dbReference type="Proteomes" id="UP001164081"/>
    </source>
</evidence>
<geneLocation type="plasmid" evidence="4 6">
    <name>pRIVM_C010761_4</name>
</geneLocation>
<reference evidence="4" key="2">
    <citation type="journal article" date="2022" name="J Glob Antimicrob Resist">
        <title>Comparative analysis of IMP-4- and OXA-58-containing plasmids of three carbapenemase-producing Acinetobacter ursingii strains in the Netherlands.</title>
        <authorList>
            <person name="Hendrickx A.P.A."/>
            <person name="Schade R.P."/>
            <person name="Landman F."/>
            <person name="Bosch T."/>
            <person name="Schouls L.M."/>
            <person name="van Dijk K."/>
        </authorList>
    </citation>
    <scope>NUCLEOTIDE SEQUENCE</scope>
    <source>
        <strain evidence="4">RIVM_C010761</strain>
        <plasmid evidence="4 6">pRIVM_C010761_4</plasmid>
    </source>
</reference>
<evidence type="ECO:0000313" key="3">
    <source>
        <dbReference type="EMBL" id="HCK31445.1"/>
    </source>
</evidence>
<feature type="signal peptide" evidence="1">
    <location>
        <begin position="1"/>
        <end position="19"/>
    </location>
</feature>
<keyword evidence="1" id="KW-0732">Signal</keyword>
<dbReference type="EMBL" id="DPVE01000284">
    <property type="protein sequence ID" value="HCK31445.1"/>
    <property type="molecule type" value="Genomic_DNA"/>
</dbReference>
<feature type="chain" id="PRO_5017739797" description="Surface-adhesin protein E-like domain-containing protein" evidence="1">
    <location>
        <begin position="20"/>
        <end position="135"/>
    </location>
</feature>
<dbReference type="Pfam" id="PF16747">
    <property type="entry name" value="Adhesin_E"/>
    <property type="match status" value="1"/>
</dbReference>
<sequence>MFKKLLLGLIIAVPVIAQADWMEWSKDDEFVTYIDPDRTVKTYETLEQAEVWLKMVVHTDLSKDGLSIGDHRLLKYGVKCKTNELGLLAYYSYKKTKLIDSQIFRSPQYEPVIPDSKGENILYAVCSALYGQGNS</sequence>
<protein>
    <recommendedName>
        <fullName evidence="2">Surface-adhesin protein E-like domain-containing protein</fullName>
    </recommendedName>
</protein>
<dbReference type="RefSeq" id="WP_034617165.1">
    <property type="nucleotide sequence ID" value="NZ_BKGN01000203.1"/>
</dbReference>
<dbReference type="Proteomes" id="UP000263596">
    <property type="component" value="Unassembled WGS sequence"/>
</dbReference>